<dbReference type="PANTHER" id="PTHR24147:SF53">
    <property type="entry name" value="ANKYRIN REPEAT DOMAIN 26"/>
    <property type="match status" value="1"/>
</dbReference>
<dbReference type="eggNOG" id="KOG0504">
    <property type="taxonomic scope" value="Eukaryota"/>
</dbReference>
<proteinExistence type="predicted"/>
<keyword evidence="1" id="KW-0040">ANK repeat</keyword>
<dbReference type="HOGENOM" id="CLU_000134_9_1_1"/>
<dbReference type="Proteomes" id="UP000007648">
    <property type="component" value="Unassembled WGS sequence"/>
</dbReference>
<evidence type="ECO:0000313" key="3">
    <source>
        <dbReference type="Ensembl" id="ENSSHAP00000002088.1"/>
    </source>
</evidence>
<dbReference type="PRINTS" id="PR01415">
    <property type="entry name" value="ANKYRIN"/>
</dbReference>
<reference evidence="3" key="2">
    <citation type="submission" date="2025-08" db="UniProtKB">
        <authorList>
            <consortium name="Ensembl"/>
        </authorList>
    </citation>
    <scope>IDENTIFICATION</scope>
</reference>
<dbReference type="PANTHER" id="PTHR24147">
    <property type="entry name" value="ANKYRIN REPEAT DOMAIN 36-RELATED"/>
    <property type="match status" value="1"/>
</dbReference>
<feature type="repeat" description="ANK" evidence="1">
    <location>
        <begin position="175"/>
        <end position="207"/>
    </location>
</feature>
<dbReference type="AlphaFoldDB" id="G3VFY4"/>
<accession>G3VFY4</accession>
<name>G3VFY4_SARHA</name>
<evidence type="ECO:0000256" key="1">
    <source>
        <dbReference type="PROSITE-ProRule" id="PRU00023"/>
    </source>
</evidence>
<dbReference type="InterPro" id="IPR036770">
    <property type="entry name" value="Ankyrin_rpt-contain_sf"/>
</dbReference>
<dbReference type="STRING" id="9305.ENSSHAP00000002088"/>
<sequence>MKKIFNFGRKKGQSPPRPFIKLPSYFGVQTPYPTEGYQIRSKDLGKIHKAALLGDVAKVQQLLLLGKSTVNDLDKMKRTPLHLACANGYPDVVSLLVERKCELNLLDNDSRTPLIKAIECQQEECATILLEHGADPNLGDSKNNNALHYIASGRTKFMAEKLIKHKIDIEAKNKEGFTPLLLAITTMNTEMADFLLKNGANVNALDSCKRTALMIAVSVESIALVTLLLQNNADYTLQDIAGWTAQTYAERYGYPLHIYHKQIEKQKELYNTCSSQISCSEKASSTGFALGAPSLDKKEESSAEESISRLSDNPGPDDHLPSTDKELDFDTEVLIPSHPVSQQHNGYSQSAEIHSVFLDSNSDLCDCSLGALTIIF</sequence>
<dbReference type="Ensembl" id="ENSSHAT00000002111.2">
    <property type="protein sequence ID" value="ENSSHAP00000002088.1"/>
    <property type="gene ID" value="ENSSHAG00000001856.2"/>
</dbReference>
<protein>
    <submittedName>
        <fullName evidence="3">Uncharacterized protein</fullName>
    </submittedName>
</protein>
<dbReference type="InterPro" id="IPR050657">
    <property type="entry name" value="Ankyrin_repeat_domain"/>
</dbReference>
<keyword evidence="4" id="KW-1185">Reference proteome</keyword>
<dbReference type="SUPFAM" id="SSF48403">
    <property type="entry name" value="Ankyrin repeat"/>
    <property type="match status" value="1"/>
</dbReference>
<dbReference type="Pfam" id="PF13857">
    <property type="entry name" value="Ank_5"/>
    <property type="match status" value="1"/>
</dbReference>
<reference evidence="3 4" key="1">
    <citation type="journal article" date="2011" name="Proc. Natl. Acad. Sci. U.S.A.">
        <title>Genetic diversity and population structure of the endangered marsupial Sarcophilus harrisii (Tasmanian devil).</title>
        <authorList>
            <person name="Miller W."/>
            <person name="Hayes V.M."/>
            <person name="Ratan A."/>
            <person name="Petersen D.C."/>
            <person name="Wittekindt N.E."/>
            <person name="Miller J."/>
            <person name="Walenz B."/>
            <person name="Knight J."/>
            <person name="Qi J."/>
            <person name="Zhao F."/>
            <person name="Wang Q."/>
            <person name="Bedoya-Reina O.C."/>
            <person name="Katiyar N."/>
            <person name="Tomsho L.P."/>
            <person name="Kasson L.M."/>
            <person name="Hardie R.A."/>
            <person name="Woodbridge P."/>
            <person name="Tindall E.A."/>
            <person name="Bertelsen M.F."/>
            <person name="Dixon D."/>
            <person name="Pyecroft S."/>
            <person name="Helgen K.M."/>
            <person name="Lesk A.M."/>
            <person name="Pringle T.H."/>
            <person name="Patterson N."/>
            <person name="Zhang Y."/>
            <person name="Kreiss A."/>
            <person name="Woods G.M."/>
            <person name="Jones M.E."/>
            <person name="Schuster S.C."/>
        </authorList>
    </citation>
    <scope>NUCLEOTIDE SEQUENCE [LARGE SCALE GENOMIC DNA]</scope>
</reference>
<dbReference type="Pfam" id="PF12796">
    <property type="entry name" value="Ank_2"/>
    <property type="match status" value="1"/>
</dbReference>
<reference evidence="3" key="3">
    <citation type="submission" date="2025-09" db="UniProtKB">
        <authorList>
            <consortium name="Ensembl"/>
        </authorList>
    </citation>
    <scope>IDENTIFICATION</scope>
</reference>
<gene>
    <name evidence="3" type="primary">LOC100928737</name>
</gene>
<feature type="repeat" description="ANK" evidence="1">
    <location>
        <begin position="76"/>
        <end position="108"/>
    </location>
</feature>
<dbReference type="GeneTree" id="ENSGT00940000153661"/>
<dbReference type="PROSITE" id="PS50088">
    <property type="entry name" value="ANK_REPEAT"/>
    <property type="match status" value="3"/>
</dbReference>
<feature type="region of interest" description="Disordered" evidence="2">
    <location>
        <begin position="290"/>
        <end position="324"/>
    </location>
</feature>
<organism evidence="3 4">
    <name type="scientific">Sarcophilus harrisii</name>
    <name type="common">Tasmanian devil</name>
    <name type="synonym">Sarcophilus laniarius</name>
    <dbReference type="NCBI Taxonomy" id="9305"/>
    <lineage>
        <taxon>Eukaryota</taxon>
        <taxon>Metazoa</taxon>
        <taxon>Chordata</taxon>
        <taxon>Craniata</taxon>
        <taxon>Vertebrata</taxon>
        <taxon>Euteleostomi</taxon>
        <taxon>Mammalia</taxon>
        <taxon>Metatheria</taxon>
        <taxon>Dasyuromorphia</taxon>
        <taxon>Dasyuridae</taxon>
        <taxon>Sarcophilus</taxon>
    </lineage>
</organism>
<dbReference type="InterPro" id="IPR002110">
    <property type="entry name" value="Ankyrin_rpt"/>
</dbReference>
<feature type="repeat" description="ANK" evidence="1">
    <location>
        <begin position="109"/>
        <end position="141"/>
    </location>
</feature>
<dbReference type="InParanoid" id="G3VFY4"/>
<dbReference type="SMART" id="SM00248">
    <property type="entry name" value="ANK"/>
    <property type="match status" value="5"/>
</dbReference>
<evidence type="ECO:0000256" key="2">
    <source>
        <dbReference type="SAM" id="MobiDB-lite"/>
    </source>
</evidence>
<dbReference type="PROSITE" id="PS50297">
    <property type="entry name" value="ANK_REP_REGION"/>
    <property type="match status" value="3"/>
</dbReference>
<dbReference type="Gene3D" id="1.25.40.20">
    <property type="entry name" value="Ankyrin repeat-containing domain"/>
    <property type="match status" value="2"/>
</dbReference>
<evidence type="ECO:0000313" key="4">
    <source>
        <dbReference type="Proteomes" id="UP000007648"/>
    </source>
</evidence>